<dbReference type="Gene3D" id="1.20.1250.20">
    <property type="entry name" value="MFS general substrate transporter like domains"/>
    <property type="match status" value="2"/>
</dbReference>
<dbReference type="InterPro" id="IPR036259">
    <property type="entry name" value="MFS_trans_sf"/>
</dbReference>
<organism evidence="5 6">
    <name type="scientific">Calocera cornea HHB12733</name>
    <dbReference type="NCBI Taxonomy" id="1353952"/>
    <lineage>
        <taxon>Eukaryota</taxon>
        <taxon>Fungi</taxon>
        <taxon>Dikarya</taxon>
        <taxon>Basidiomycota</taxon>
        <taxon>Agaricomycotina</taxon>
        <taxon>Dacrymycetes</taxon>
        <taxon>Dacrymycetales</taxon>
        <taxon>Dacrymycetaceae</taxon>
        <taxon>Calocera</taxon>
    </lineage>
</organism>
<evidence type="ECO:0000313" key="5">
    <source>
        <dbReference type="EMBL" id="KZT52082.1"/>
    </source>
</evidence>
<evidence type="ECO:0000256" key="2">
    <source>
        <dbReference type="ARBA" id="ARBA00006727"/>
    </source>
</evidence>
<protein>
    <submittedName>
        <fullName evidence="5">MFS general substrate transporter</fullName>
    </submittedName>
</protein>
<evidence type="ECO:0000256" key="1">
    <source>
        <dbReference type="ARBA" id="ARBA00004141"/>
    </source>
</evidence>
<dbReference type="PANTHER" id="PTHR11360">
    <property type="entry name" value="MONOCARBOXYLATE TRANSPORTER"/>
    <property type="match status" value="1"/>
</dbReference>
<feature type="transmembrane region" description="Helical" evidence="3">
    <location>
        <begin position="122"/>
        <end position="142"/>
    </location>
</feature>
<dbReference type="InterPro" id="IPR050327">
    <property type="entry name" value="Proton-linked_MCT"/>
</dbReference>
<dbReference type="InParanoid" id="A0A165D4Y0"/>
<comment type="subcellular location">
    <subcellularLocation>
        <location evidence="1">Membrane</location>
        <topology evidence="1">Multi-pass membrane protein</topology>
    </subcellularLocation>
</comment>
<proteinExistence type="inferred from homology"/>
<keyword evidence="3" id="KW-1133">Transmembrane helix</keyword>
<comment type="similarity">
    <text evidence="2">Belongs to the major facilitator superfamily. Monocarboxylate porter (TC 2.A.1.13) family.</text>
</comment>
<keyword evidence="6" id="KW-1185">Reference proteome</keyword>
<reference evidence="5 6" key="1">
    <citation type="journal article" date="2016" name="Mol. Biol. Evol.">
        <title>Comparative Genomics of Early-Diverging Mushroom-Forming Fungi Provides Insights into the Origins of Lignocellulose Decay Capabilities.</title>
        <authorList>
            <person name="Nagy L.G."/>
            <person name="Riley R."/>
            <person name="Tritt A."/>
            <person name="Adam C."/>
            <person name="Daum C."/>
            <person name="Floudas D."/>
            <person name="Sun H."/>
            <person name="Yadav J.S."/>
            <person name="Pangilinan J."/>
            <person name="Larsson K.H."/>
            <person name="Matsuura K."/>
            <person name="Barry K."/>
            <person name="Labutti K."/>
            <person name="Kuo R."/>
            <person name="Ohm R.A."/>
            <person name="Bhattacharya S.S."/>
            <person name="Shirouzu T."/>
            <person name="Yoshinaga Y."/>
            <person name="Martin F.M."/>
            <person name="Grigoriev I.V."/>
            <person name="Hibbett D.S."/>
        </authorList>
    </citation>
    <scope>NUCLEOTIDE SEQUENCE [LARGE SCALE GENOMIC DNA]</scope>
    <source>
        <strain evidence="5 6">HHB12733</strain>
    </source>
</reference>
<accession>A0A165D4Y0</accession>
<feature type="transmembrane region" description="Helical" evidence="3">
    <location>
        <begin position="322"/>
        <end position="346"/>
    </location>
</feature>
<evidence type="ECO:0000259" key="4">
    <source>
        <dbReference type="PROSITE" id="PS50850"/>
    </source>
</evidence>
<sequence length="430" mass="46192">MPPVGGKEEVEEIECAKATAPDGGYGWIVAICTFMCNAATFGNVTSFGVFLSFYRQNDYFPGTSDIQYAFVGGAIVAIALVISPLSNYLGNRFGFRLPMIVGVLLYTGSQIAAAFARTFWELLLSQGIAMGLGVGLIFIPLLPILSQWFNKRRAIALGLATGGSGGGSLVFSIVTRASIENLGLRWAFIVNAVVCLVVLIPSVLLIRDRSHVLGGKHNMEPLELRWLWHRGYVWVWIWAFFSLMGYVFAVWTIPTFAVSGLGLTQTQGANLQAILAAGQMVGRPGIGLVADRMGRINTAAVFTFVAGLSCLVVWMLSRSYGVLIFFAIIQGMTGGTFWSACGPVTAEVVGVKDMGSAMAILWIICVIPNLVAEPIGIELINYSGQVLGKQGADAYLIGVGFTGGCFVVGALALLGTKRFVQGNWKIWERT</sequence>
<dbReference type="OrthoDB" id="2213137at2759"/>
<feature type="transmembrane region" description="Helical" evidence="3">
    <location>
        <begin position="97"/>
        <end position="116"/>
    </location>
</feature>
<dbReference type="AlphaFoldDB" id="A0A165D4Y0"/>
<dbReference type="PANTHER" id="PTHR11360:SF315">
    <property type="entry name" value="TRANSPORTER MCH2-RELATED"/>
    <property type="match status" value="1"/>
</dbReference>
<feature type="transmembrane region" description="Helical" evidence="3">
    <location>
        <begin position="186"/>
        <end position="206"/>
    </location>
</feature>
<feature type="transmembrane region" description="Helical" evidence="3">
    <location>
        <begin position="394"/>
        <end position="415"/>
    </location>
</feature>
<feature type="transmembrane region" description="Helical" evidence="3">
    <location>
        <begin position="358"/>
        <end position="382"/>
    </location>
</feature>
<feature type="transmembrane region" description="Helical" evidence="3">
    <location>
        <begin position="296"/>
        <end position="316"/>
    </location>
</feature>
<feature type="domain" description="Major facilitator superfamily (MFS) profile" evidence="4">
    <location>
        <begin position="29"/>
        <end position="421"/>
    </location>
</feature>
<keyword evidence="3" id="KW-0472">Membrane</keyword>
<dbReference type="PROSITE" id="PS50850">
    <property type="entry name" value="MFS"/>
    <property type="match status" value="1"/>
</dbReference>
<feature type="transmembrane region" description="Helical" evidence="3">
    <location>
        <begin position="154"/>
        <end position="174"/>
    </location>
</feature>
<dbReference type="InterPro" id="IPR020846">
    <property type="entry name" value="MFS_dom"/>
</dbReference>
<feature type="transmembrane region" description="Helical" evidence="3">
    <location>
        <begin position="227"/>
        <end position="251"/>
    </location>
</feature>
<feature type="transmembrane region" description="Helical" evidence="3">
    <location>
        <begin position="27"/>
        <end position="54"/>
    </location>
</feature>
<dbReference type="SUPFAM" id="SSF103473">
    <property type="entry name" value="MFS general substrate transporter"/>
    <property type="match status" value="1"/>
</dbReference>
<evidence type="ECO:0000256" key="3">
    <source>
        <dbReference type="SAM" id="Phobius"/>
    </source>
</evidence>
<keyword evidence="3" id="KW-0812">Transmembrane</keyword>
<dbReference type="Pfam" id="PF07690">
    <property type="entry name" value="MFS_1"/>
    <property type="match status" value="1"/>
</dbReference>
<feature type="transmembrane region" description="Helical" evidence="3">
    <location>
        <begin position="271"/>
        <end position="289"/>
    </location>
</feature>
<dbReference type="GO" id="GO:0022857">
    <property type="term" value="F:transmembrane transporter activity"/>
    <property type="evidence" value="ECO:0007669"/>
    <property type="project" value="InterPro"/>
</dbReference>
<gene>
    <name evidence="5" type="ORF">CALCODRAFT_442112</name>
</gene>
<dbReference type="GO" id="GO:0016020">
    <property type="term" value="C:membrane"/>
    <property type="evidence" value="ECO:0007669"/>
    <property type="project" value="UniProtKB-SubCell"/>
</dbReference>
<evidence type="ECO:0000313" key="6">
    <source>
        <dbReference type="Proteomes" id="UP000076842"/>
    </source>
</evidence>
<feature type="transmembrane region" description="Helical" evidence="3">
    <location>
        <begin position="66"/>
        <end position="85"/>
    </location>
</feature>
<dbReference type="Proteomes" id="UP000076842">
    <property type="component" value="Unassembled WGS sequence"/>
</dbReference>
<name>A0A165D4Y0_9BASI</name>
<dbReference type="InterPro" id="IPR011701">
    <property type="entry name" value="MFS"/>
</dbReference>
<dbReference type="EMBL" id="KV424079">
    <property type="protein sequence ID" value="KZT52082.1"/>
    <property type="molecule type" value="Genomic_DNA"/>
</dbReference>